<dbReference type="eggNOG" id="KOG2876">
    <property type="taxonomic scope" value="Eukaryota"/>
</dbReference>
<dbReference type="UniPathway" id="UPA00344"/>
<keyword evidence="4" id="KW-0004">4Fe-4S</keyword>
<dbReference type="OMA" id="QMSECFC"/>
<evidence type="ECO:0000256" key="7">
    <source>
        <dbReference type="ARBA" id="ARBA00022741"/>
    </source>
</evidence>
<evidence type="ECO:0000256" key="10">
    <source>
        <dbReference type="ARBA" id="ARBA00023134"/>
    </source>
</evidence>
<evidence type="ECO:0000256" key="12">
    <source>
        <dbReference type="ARBA" id="ARBA00023239"/>
    </source>
</evidence>
<comment type="catalytic activity">
    <reaction evidence="13">
        <text>GTP + AH2 + S-adenosyl-L-methionine = (8S)-3',8-cyclo-7,8-dihydroguanosine 5'-triphosphate + 5'-deoxyadenosine + L-methionine + A + H(+)</text>
        <dbReference type="Rhea" id="RHEA:49576"/>
        <dbReference type="ChEBI" id="CHEBI:13193"/>
        <dbReference type="ChEBI" id="CHEBI:15378"/>
        <dbReference type="ChEBI" id="CHEBI:17319"/>
        <dbReference type="ChEBI" id="CHEBI:17499"/>
        <dbReference type="ChEBI" id="CHEBI:37565"/>
        <dbReference type="ChEBI" id="CHEBI:57844"/>
        <dbReference type="ChEBI" id="CHEBI:59789"/>
        <dbReference type="ChEBI" id="CHEBI:131766"/>
        <dbReference type="EC" id="4.1.99.22"/>
    </reaction>
</comment>
<accession>C1MRJ7</accession>
<comment type="cofactor">
    <cofactor evidence="1">
        <name>[4Fe-4S] cluster</name>
        <dbReference type="ChEBI" id="CHEBI:49883"/>
    </cofactor>
</comment>
<name>C1MRJ7_MICPC</name>
<dbReference type="HAMAP" id="MF_01225_B">
    <property type="entry name" value="MoaA_B"/>
    <property type="match status" value="1"/>
</dbReference>
<evidence type="ECO:0000256" key="11">
    <source>
        <dbReference type="ARBA" id="ARBA00023150"/>
    </source>
</evidence>
<dbReference type="OrthoDB" id="429626at2759"/>
<comment type="pathway">
    <text evidence="2">Cofactor biosynthesis; molybdopterin biosynthesis.</text>
</comment>
<dbReference type="Proteomes" id="UP000001876">
    <property type="component" value="Unassembled WGS sequence"/>
</dbReference>
<evidence type="ECO:0000259" key="15">
    <source>
        <dbReference type="PROSITE" id="PS51918"/>
    </source>
</evidence>
<evidence type="ECO:0000256" key="4">
    <source>
        <dbReference type="ARBA" id="ARBA00022485"/>
    </source>
</evidence>
<dbReference type="NCBIfam" id="TIGR02666">
    <property type="entry name" value="moaA"/>
    <property type="match status" value="1"/>
</dbReference>
<evidence type="ECO:0000256" key="6">
    <source>
        <dbReference type="ARBA" id="ARBA00022723"/>
    </source>
</evidence>
<dbReference type="GO" id="GO:0006777">
    <property type="term" value="P:Mo-molybdopterin cofactor biosynthetic process"/>
    <property type="evidence" value="ECO:0007669"/>
    <property type="project" value="UniProtKB-KW"/>
</dbReference>
<evidence type="ECO:0000256" key="1">
    <source>
        <dbReference type="ARBA" id="ARBA00001966"/>
    </source>
</evidence>
<evidence type="ECO:0000256" key="5">
    <source>
        <dbReference type="ARBA" id="ARBA00022691"/>
    </source>
</evidence>
<dbReference type="STRING" id="564608.C1MRJ7"/>
<sequence>MRAATLARGGRHLAASLERAWGRARCVALAASFASRDAASAGARPARAADPAPAAAERGAAASPSAAVRRARTQASAAPERDARAEDDVVATAVADAARAAAAARASASASKVAPMLLDTHGRAHTYLRISLTERCNLRCLYCMPEDGVELAPRSALLTSEEIVRLARLFVRAGVTKIRLTGGEPTIRADLEDIVSALSDLRADGLEDVAMTTNGIATHRRLGALRRAGLTRVNVSLDTLDDAKARRIIDRTGPRTTAFAMALELGFDPVKVNVVLMRGVNDDEMLDFVALTRDDAINVRFIEYMPFDGNRWETNKVVSYAEAKARIEAAHPSVRRRASDLGDPSEVAKNFTIDGHAGAVSFVTSMTDHFCGGCNRLRVMADGNLKVCLFGNAEVSLRDAMRAGASEEELEDIVRAAVRRKKATHAGMSNLASMENRSMIKIGG</sequence>
<dbReference type="RefSeq" id="XP_003057940.1">
    <property type="nucleotide sequence ID" value="XM_003057894.1"/>
</dbReference>
<dbReference type="GO" id="GO:0046872">
    <property type="term" value="F:metal ion binding"/>
    <property type="evidence" value="ECO:0007669"/>
    <property type="project" value="UniProtKB-KW"/>
</dbReference>
<dbReference type="InterPro" id="IPR058240">
    <property type="entry name" value="rSAM_sf"/>
</dbReference>
<dbReference type="SUPFAM" id="SSF102114">
    <property type="entry name" value="Radical SAM enzymes"/>
    <property type="match status" value="1"/>
</dbReference>
<dbReference type="SFLD" id="SFLDG01067">
    <property type="entry name" value="SPASM/twitch_domain_containing"/>
    <property type="match status" value="1"/>
</dbReference>
<evidence type="ECO:0000256" key="8">
    <source>
        <dbReference type="ARBA" id="ARBA00023004"/>
    </source>
</evidence>
<gene>
    <name evidence="16" type="primary">CNX2</name>
    <name evidence="16" type="ORF">MICPUCDRAFT_70905</name>
</gene>
<evidence type="ECO:0000256" key="9">
    <source>
        <dbReference type="ARBA" id="ARBA00023014"/>
    </source>
</evidence>
<dbReference type="InterPro" id="IPR013785">
    <property type="entry name" value="Aldolase_TIM"/>
</dbReference>
<dbReference type="InterPro" id="IPR000385">
    <property type="entry name" value="MoaA_NifB_PqqE_Fe-S-bd_CS"/>
</dbReference>
<keyword evidence="17" id="KW-1185">Reference proteome</keyword>
<keyword evidence="11" id="KW-0501">Molybdenum cofactor biosynthesis</keyword>
<keyword evidence="10" id="KW-0342">GTP-binding</keyword>
<dbReference type="InterPro" id="IPR007197">
    <property type="entry name" value="rSAM"/>
</dbReference>
<dbReference type="GO" id="GO:0061799">
    <property type="term" value="F:cyclic pyranopterin monophosphate synthase activity"/>
    <property type="evidence" value="ECO:0007669"/>
    <property type="project" value="TreeGrafter"/>
</dbReference>
<organism evidence="17">
    <name type="scientific">Micromonas pusilla (strain CCMP1545)</name>
    <name type="common">Picoplanktonic green alga</name>
    <dbReference type="NCBI Taxonomy" id="564608"/>
    <lineage>
        <taxon>Eukaryota</taxon>
        <taxon>Viridiplantae</taxon>
        <taxon>Chlorophyta</taxon>
        <taxon>Mamiellophyceae</taxon>
        <taxon>Mamiellales</taxon>
        <taxon>Mamiellaceae</taxon>
        <taxon>Micromonas</taxon>
    </lineage>
</organism>
<dbReference type="PROSITE" id="PS51918">
    <property type="entry name" value="RADICAL_SAM"/>
    <property type="match status" value="1"/>
</dbReference>
<feature type="region of interest" description="Disordered" evidence="14">
    <location>
        <begin position="40"/>
        <end position="84"/>
    </location>
</feature>
<dbReference type="PROSITE" id="PS01305">
    <property type="entry name" value="MOAA_NIFB_PQQE"/>
    <property type="match status" value="1"/>
</dbReference>
<dbReference type="SFLD" id="SFLDG01386">
    <property type="entry name" value="main_SPASM_domain-containing"/>
    <property type="match status" value="1"/>
</dbReference>
<evidence type="ECO:0000313" key="16">
    <source>
        <dbReference type="EMBL" id="EEH57891.1"/>
    </source>
</evidence>
<reference evidence="16 17" key="1">
    <citation type="journal article" date="2009" name="Science">
        <title>Green evolution and dynamic adaptations revealed by genomes of the marine picoeukaryotes Micromonas.</title>
        <authorList>
            <person name="Worden A.Z."/>
            <person name="Lee J.H."/>
            <person name="Mock T."/>
            <person name="Rouze P."/>
            <person name="Simmons M.P."/>
            <person name="Aerts A.L."/>
            <person name="Allen A.E."/>
            <person name="Cuvelier M.L."/>
            <person name="Derelle E."/>
            <person name="Everett M.V."/>
            <person name="Foulon E."/>
            <person name="Grimwood J."/>
            <person name="Gundlach H."/>
            <person name="Henrissat B."/>
            <person name="Napoli C."/>
            <person name="McDonald S.M."/>
            <person name="Parker M.S."/>
            <person name="Rombauts S."/>
            <person name="Salamov A."/>
            <person name="Von Dassow P."/>
            <person name="Badger J.H."/>
            <person name="Coutinho P.M."/>
            <person name="Demir E."/>
            <person name="Dubchak I."/>
            <person name="Gentemann C."/>
            <person name="Eikrem W."/>
            <person name="Gready J.E."/>
            <person name="John U."/>
            <person name="Lanier W."/>
            <person name="Lindquist E.A."/>
            <person name="Lucas S."/>
            <person name="Mayer K.F."/>
            <person name="Moreau H."/>
            <person name="Not F."/>
            <person name="Otillar R."/>
            <person name="Panaud O."/>
            <person name="Pangilinan J."/>
            <person name="Paulsen I."/>
            <person name="Piegu B."/>
            <person name="Poliakov A."/>
            <person name="Robbens S."/>
            <person name="Schmutz J."/>
            <person name="Toulza E."/>
            <person name="Wyss T."/>
            <person name="Zelensky A."/>
            <person name="Zhou K."/>
            <person name="Armbrust E.V."/>
            <person name="Bhattacharya D."/>
            <person name="Goodenough U.W."/>
            <person name="Van de Peer Y."/>
            <person name="Grigoriev I.V."/>
        </authorList>
    </citation>
    <scope>NUCLEOTIDE SEQUENCE [LARGE SCALE GENOMIC DNA]</scope>
    <source>
        <strain evidence="16 17">CCMP1545</strain>
    </source>
</reference>
<dbReference type="Pfam" id="PF06463">
    <property type="entry name" value="Mob_synth_C"/>
    <property type="match status" value="1"/>
</dbReference>
<dbReference type="InterPro" id="IPR013483">
    <property type="entry name" value="MoaA"/>
</dbReference>
<evidence type="ECO:0000256" key="3">
    <source>
        <dbReference type="ARBA" id="ARBA00012167"/>
    </source>
</evidence>
<feature type="compositionally biased region" description="Low complexity" evidence="14">
    <location>
        <begin position="40"/>
        <end position="68"/>
    </location>
</feature>
<keyword evidence="7" id="KW-0547">Nucleotide-binding</keyword>
<dbReference type="GO" id="GO:0051539">
    <property type="term" value="F:4 iron, 4 sulfur cluster binding"/>
    <property type="evidence" value="ECO:0007669"/>
    <property type="project" value="UniProtKB-KW"/>
</dbReference>
<protein>
    <recommendedName>
        <fullName evidence="3">GTP 3',8-cyclase</fullName>
        <ecNumber evidence="3">4.1.99.22</ecNumber>
    </recommendedName>
</protein>
<evidence type="ECO:0000256" key="14">
    <source>
        <dbReference type="SAM" id="MobiDB-lite"/>
    </source>
</evidence>
<evidence type="ECO:0000313" key="17">
    <source>
        <dbReference type="Proteomes" id="UP000001876"/>
    </source>
</evidence>
<feature type="domain" description="Radical SAM core" evidence="15">
    <location>
        <begin position="120"/>
        <end position="337"/>
    </location>
</feature>
<proteinExistence type="inferred from homology"/>
<dbReference type="SFLD" id="SFLDG01383">
    <property type="entry name" value="cyclic_pyranopterin_phosphate"/>
    <property type="match status" value="1"/>
</dbReference>
<dbReference type="InterPro" id="IPR040064">
    <property type="entry name" value="MoaA-like"/>
</dbReference>
<keyword evidence="12" id="KW-0456">Lyase</keyword>
<dbReference type="EMBL" id="GG663738">
    <property type="protein sequence ID" value="EEH57891.1"/>
    <property type="molecule type" value="Genomic_DNA"/>
</dbReference>
<dbReference type="KEGG" id="mpp:MICPUCDRAFT_70905"/>
<keyword evidence="5" id="KW-0949">S-adenosyl-L-methionine</keyword>
<dbReference type="Pfam" id="PF04055">
    <property type="entry name" value="Radical_SAM"/>
    <property type="match status" value="1"/>
</dbReference>
<keyword evidence="9" id="KW-0411">Iron-sulfur</keyword>
<dbReference type="Gene3D" id="3.20.20.70">
    <property type="entry name" value="Aldolase class I"/>
    <property type="match status" value="1"/>
</dbReference>
<dbReference type="InterPro" id="IPR010505">
    <property type="entry name" value="MoaA_twitch"/>
</dbReference>
<dbReference type="SFLD" id="SFLDS00029">
    <property type="entry name" value="Radical_SAM"/>
    <property type="match status" value="1"/>
</dbReference>
<dbReference type="SMART" id="SM00729">
    <property type="entry name" value="Elp3"/>
    <property type="match status" value="1"/>
</dbReference>
<dbReference type="GO" id="GO:0005525">
    <property type="term" value="F:GTP binding"/>
    <property type="evidence" value="ECO:0007669"/>
    <property type="project" value="UniProtKB-KW"/>
</dbReference>
<dbReference type="AlphaFoldDB" id="C1MRJ7"/>
<dbReference type="PANTHER" id="PTHR22960:SF0">
    <property type="entry name" value="MOLYBDENUM COFACTOR BIOSYNTHESIS PROTEIN 1"/>
    <property type="match status" value="1"/>
</dbReference>
<dbReference type="InterPro" id="IPR006638">
    <property type="entry name" value="Elp3/MiaA/NifB-like_rSAM"/>
</dbReference>
<dbReference type="InterPro" id="IPR050105">
    <property type="entry name" value="MoCo_biosynth_MoaA/MoaC"/>
</dbReference>
<dbReference type="EC" id="4.1.99.22" evidence="3"/>
<dbReference type="PANTHER" id="PTHR22960">
    <property type="entry name" value="MOLYBDOPTERIN COFACTOR SYNTHESIS PROTEIN A"/>
    <property type="match status" value="1"/>
</dbReference>
<dbReference type="GO" id="GO:0061798">
    <property type="term" value="F:GTP 3',8'-cyclase activity"/>
    <property type="evidence" value="ECO:0007669"/>
    <property type="project" value="UniProtKB-EC"/>
</dbReference>
<keyword evidence="6" id="KW-0479">Metal-binding</keyword>
<evidence type="ECO:0000256" key="2">
    <source>
        <dbReference type="ARBA" id="ARBA00005046"/>
    </source>
</evidence>
<dbReference type="CDD" id="cd01335">
    <property type="entry name" value="Radical_SAM"/>
    <property type="match status" value="1"/>
</dbReference>
<dbReference type="GeneID" id="9683757"/>
<keyword evidence="8" id="KW-0408">Iron</keyword>
<evidence type="ECO:0000256" key="13">
    <source>
        <dbReference type="ARBA" id="ARBA00048697"/>
    </source>
</evidence>
<dbReference type="CDD" id="cd21117">
    <property type="entry name" value="Twitch_MoaA"/>
    <property type="match status" value="1"/>
</dbReference>